<feature type="region of interest" description="Disordered" evidence="12">
    <location>
        <begin position="1"/>
        <end position="94"/>
    </location>
</feature>
<evidence type="ECO:0000259" key="13">
    <source>
        <dbReference type="PROSITE" id="PS50089"/>
    </source>
</evidence>
<dbReference type="Gene3D" id="3.30.40.10">
    <property type="entry name" value="Zinc/RING finger domain, C3HC4 (zinc finger)"/>
    <property type="match status" value="1"/>
</dbReference>
<dbReference type="SUPFAM" id="SSF57850">
    <property type="entry name" value="RING/U-box"/>
    <property type="match status" value="3"/>
</dbReference>
<dbReference type="Gene3D" id="1.20.120.1750">
    <property type="match status" value="1"/>
</dbReference>
<sequence>MTQWHESQAAHGRKAPQQPGHIADLRTDGLSRAGNRAAALRRRPAAGSAAQEPNVVGDAPEDSQWPAAGHRNPCFQALKRQRQHGDTSQASAAAALQMSEPVSLEGSHAQPAGIPIPRRRAKLPDLDSAHDVVDLTSNTPERRALRRRTTPPAKSATAAAVAPAIEVAEASGTRRRPKAACGGPPDEEVLIDASQAPINLIEGSQGDSSAAAIVALERPRAPERTFECAICYDEHPMEDCYISSMCGHRMCRDAAREVTLGAIRSCSFPMLCPICQAKSDPRCAACSRREAIITAAQEAGQGDGIPDGPSAWCCFLDPDIPLLLTVAEEEQYLQRSLKAAANACADLVPCPQPGCEGMAVAGKEGESPALVCNACKHVWCGACGVPWHRSMTCAEHQREAGAQAAEEGLREYRKGTRVIKCPTCGHGIEKASGCNRVQCAGCRTQCCWLCGQKLPANNPYSHFTGKGCMAVGGGKPLQGGGVPAGAWARLPGEPPAAQLPGPAAQLAALPPQRAAPRAGVKPYLQGLRRQFFGRPAVPGVPAKPRAKQPPPAKDLDALLQKHQVALQGRPGAKRKVGGQIANH</sequence>
<evidence type="ECO:0000313" key="16">
    <source>
        <dbReference type="Proteomes" id="UP001314263"/>
    </source>
</evidence>
<evidence type="ECO:0000256" key="9">
    <source>
        <dbReference type="ARBA" id="ARBA00022786"/>
    </source>
</evidence>
<evidence type="ECO:0000256" key="5">
    <source>
        <dbReference type="ARBA" id="ARBA00022679"/>
    </source>
</evidence>
<evidence type="ECO:0000256" key="3">
    <source>
        <dbReference type="ARBA" id="ARBA00005884"/>
    </source>
</evidence>
<dbReference type="InterPro" id="IPR013083">
    <property type="entry name" value="Znf_RING/FYVE/PHD"/>
</dbReference>
<evidence type="ECO:0000256" key="6">
    <source>
        <dbReference type="ARBA" id="ARBA00022723"/>
    </source>
</evidence>
<name>A0AAV1I029_9CHLO</name>
<comment type="function">
    <text evidence="2">Might act as an E3 ubiquitin-protein ligase, or as part of E3 complex, which accepts ubiquitin from specific E2 ubiquitin-conjugating enzymes and then transfers it to substrates.</text>
</comment>
<dbReference type="GO" id="GO:0008270">
    <property type="term" value="F:zinc ion binding"/>
    <property type="evidence" value="ECO:0007669"/>
    <property type="project" value="UniProtKB-KW"/>
</dbReference>
<dbReference type="PROSITE" id="PS50089">
    <property type="entry name" value="ZF_RING_2"/>
    <property type="match status" value="1"/>
</dbReference>
<dbReference type="EC" id="2.3.2.31" evidence="4"/>
<keyword evidence="5" id="KW-0808">Transferase</keyword>
<keyword evidence="8 11" id="KW-0863">Zinc-finger</keyword>
<dbReference type="CDD" id="cd20335">
    <property type="entry name" value="BRcat_RBR"/>
    <property type="match status" value="1"/>
</dbReference>
<evidence type="ECO:0000256" key="1">
    <source>
        <dbReference type="ARBA" id="ARBA00001798"/>
    </source>
</evidence>
<dbReference type="Proteomes" id="UP001314263">
    <property type="component" value="Unassembled WGS sequence"/>
</dbReference>
<gene>
    <name evidence="15" type="ORF">CVIRNUC_003823</name>
</gene>
<dbReference type="GO" id="GO:0061630">
    <property type="term" value="F:ubiquitin protein ligase activity"/>
    <property type="evidence" value="ECO:0007669"/>
    <property type="project" value="UniProtKB-EC"/>
</dbReference>
<dbReference type="AlphaFoldDB" id="A0AAV1I029"/>
<accession>A0AAV1I029</accession>
<evidence type="ECO:0000313" key="15">
    <source>
        <dbReference type="EMBL" id="CAK0771005.1"/>
    </source>
</evidence>
<feature type="domain" description="RING-type" evidence="13">
    <location>
        <begin position="228"/>
        <end position="276"/>
    </location>
</feature>
<evidence type="ECO:0000256" key="2">
    <source>
        <dbReference type="ARBA" id="ARBA00003976"/>
    </source>
</evidence>
<organism evidence="15 16">
    <name type="scientific">Coccomyxa viridis</name>
    <dbReference type="NCBI Taxonomy" id="1274662"/>
    <lineage>
        <taxon>Eukaryota</taxon>
        <taxon>Viridiplantae</taxon>
        <taxon>Chlorophyta</taxon>
        <taxon>core chlorophytes</taxon>
        <taxon>Trebouxiophyceae</taxon>
        <taxon>Trebouxiophyceae incertae sedis</taxon>
        <taxon>Coccomyxaceae</taxon>
        <taxon>Coccomyxa</taxon>
    </lineage>
</organism>
<dbReference type="InterPro" id="IPR031127">
    <property type="entry name" value="E3_UB_ligase_RBR"/>
</dbReference>
<comment type="caution">
    <text evidence="15">The sequence shown here is derived from an EMBL/GenBank/DDBJ whole genome shotgun (WGS) entry which is preliminary data.</text>
</comment>
<reference evidence="15 16" key="1">
    <citation type="submission" date="2023-10" db="EMBL/GenBank/DDBJ databases">
        <authorList>
            <person name="Maclean D."/>
            <person name="Macfadyen A."/>
        </authorList>
    </citation>
    <scope>NUCLEOTIDE SEQUENCE [LARGE SCALE GENOMIC DNA]</scope>
</reference>
<keyword evidence="9" id="KW-0833">Ubl conjugation pathway</keyword>
<dbReference type="InterPro" id="IPR044066">
    <property type="entry name" value="TRIAD_supradom"/>
</dbReference>
<protein>
    <recommendedName>
        <fullName evidence="4">RBR-type E3 ubiquitin transferase</fullName>
        <ecNumber evidence="4">2.3.2.31</ecNumber>
    </recommendedName>
</protein>
<keyword evidence="16" id="KW-1185">Reference proteome</keyword>
<evidence type="ECO:0000256" key="11">
    <source>
        <dbReference type="PROSITE-ProRule" id="PRU00175"/>
    </source>
</evidence>
<dbReference type="InterPro" id="IPR002867">
    <property type="entry name" value="IBR_dom"/>
</dbReference>
<comment type="catalytic activity">
    <reaction evidence="1">
        <text>[E2 ubiquitin-conjugating enzyme]-S-ubiquitinyl-L-cysteine + [acceptor protein]-L-lysine = [E2 ubiquitin-conjugating enzyme]-L-cysteine + [acceptor protein]-N(6)-ubiquitinyl-L-lysine.</text>
        <dbReference type="EC" id="2.3.2.31"/>
    </reaction>
</comment>
<evidence type="ECO:0000256" key="10">
    <source>
        <dbReference type="ARBA" id="ARBA00022833"/>
    </source>
</evidence>
<evidence type="ECO:0000259" key="14">
    <source>
        <dbReference type="PROSITE" id="PS51873"/>
    </source>
</evidence>
<keyword evidence="10" id="KW-0862">Zinc</keyword>
<dbReference type="EMBL" id="CAUYUE010000004">
    <property type="protein sequence ID" value="CAK0771005.1"/>
    <property type="molecule type" value="Genomic_DNA"/>
</dbReference>
<dbReference type="GO" id="GO:0016567">
    <property type="term" value="P:protein ubiquitination"/>
    <property type="evidence" value="ECO:0007669"/>
    <property type="project" value="InterPro"/>
</dbReference>
<proteinExistence type="inferred from homology"/>
<feature type="domain" description="RING-type" evidence="14">
    <location>
        <begin position="224"/>
        <end position="472"/>
    </location>
</feature>
<comment type="similarity">
    <text evidence="3">Belongs to the RBR family. Ariadne subfamily.</text>
</comment>
<dbReference type="PANTHER" id="PTHR11685">
    <property type="entry name" value="RBR FAMILY RING FINGER AND IBR DOMAIN-CONTAINING"/>
    <property type="match status" value="1"/>
</dbReference>
<evidence type="ECO:0000256" key="12">
    <source>
        <dbReference type="SAM" id="MobiDB-lite"/>
    </source>
</evidence>
<dbReference type="Pfam" id="PF01485">
    <property type="entry name" value="IBR"/>
    <property type="match status" value="2"/>
</dbReference>
<keyword evidence="6" id="KW-0479">Metal-binding</keyword>
<dbReference type="PROSITE" id="PS51873">
    <property type="entry name" value="TRIAD"/>
    <property type="match status" value="1"/>
</dbReference>
<evidence type="ECO:0000256" key="8">
    <source>
        <dbReference type="ARBA" id="ARBA00022771"/>
    </source>
</evidence>
<evidence type="ECO:0000256" key="7">
    <source>
        <dbReference type="ARBA" id="ARBA00022737"/>
    </source>
</evidence>
<evidence type="ECO:0000256" key="4">
    <source>
        <dbReference type="ARBA" id="ARBA00012251"/>
    </source>
</evidence>
<keyword evidence="7" id="KW-0677">Repeat</keyword>
<dbReference type="InterPro" id="IPR001841">
    <property type="entry name" value="Znf_RING"/>
</dbReference>
<dbReference type="SMART" id="SM00647">
    <property type="entry name" value="IBR"/>
    <property type="match status" value="2"/>
</dbReference>